<name>A0A6J4PFP8_9ACTN</name>
<feature type="compositionally biased region" description="Low complexity" evidence="1">
    <location>
        <begin position="20"/>
        <end position="30"/>
    </location>
</feature>
<feature type="compositionally biased region" description="Basic and acidic residues" evidence="1">
    <location>
        <begin position="1"/>
        <end position="12"/>
    </location>
</feature>
<protein>
    <submittedName>
        <fullName evidence="2">Putative succinate dehydrogenase [membrane anchor subunit] (Succinic dehydrogenase)</fullName>
    </submittedName>
</protein>
<feature type="region of interest" description="Disordered" evidence="1">
    <location>
        <begin position="157"/>
        <end position="182"/>
    </location>
</feature>
<feature type="non-terminal residue" evidence="2">
    <location>
        <position position="1"/>
    </location>
</feature>
<dbReference type="EMBL" id="CADCUP010000207">
    <property type="protein sequence ID" value="CAA9414991.1"/>
    <property type="molecule type" value="Genomic_DNA"/>
</dbReference>
<proteinExistence type="predicted"/>
<evidence type="ECO:0000256" key="1">
    <source>
        <dbReference type="SAM" id="MobiDB-lite"/>
    </source>
</evidence>
<feature type="non-terminal residue" evidence="2">
    <location>
        <position position="264"/>
    </location>
</feature>
<dbReference type="AlphaFoldDB" id="A0A6J4PFP8"/>
<sequence>GNDRHGSDRPDEGPDTAEDAAPGPLVAGAPGDVRGVRGLRRLRLGARVHGPRLLRLAVPLAVLLAVPGRLRGGCLRLRPAVPGVPVLGGPARPGVPAGLPDDLLLLPQGLLPRLLVLPARVRRRRAAQDLLRRDPLPTPAAERPPLVLVRRGAGRPRADLRHGAGIPQRGQGVGPHGPRHASDARQHRADLAVHALLPLVSPRGRRTAAALLQAPGALPALDLGVAAQRPPRPLRVVLLVLGGTGGPLRLPAGHRDDRGREVLL</sequence>
<organism evidence="2">
    <name type="scientific">uncultured Nocardioides sp</name>
    <dbReference type="NCBI Taxonomy" id="198441"/>
    <lineage>
        <taxon>Bacteria</taxon>
        <taxon>Bacillati</taxon>
        <taxon>Actinomycetota</taxon>
        <taxon>Actinomycetes</taxon>
        <taxon>Propionibacteriales</taxon>
        <taxon>Nocardioidaceae</taxon>
        <taxon>Nocardioides</taxon>
        <taxon>environmental samples</taxon>
    </lineage>
</organism>
<gene>
    <name evidence="2" type="ORF">AVDCRST_MAG06-3121</name>
</gene>
<accession>A0A6J4PFP8</accession>
<reference evidence="2" key="1">
    <citation type="submission" date="2020-02" db="EMBL/GenBank/DDBJ databases">
        <authorList>
            <person name="Meier V. D."/>
        </authorList>
    </citation>
    <scope>NUCLEOTIDE SEQUENCE</scope>
    <source>
        <strain evidence="2">AVDCRST_MAG06</strain>
    </source>
</reference>
<feature type="region of interest" description="Disordered" evidence="1">
    <location>
        <begin position="1"/>
        <end position="30"/>
    </location>
</feature>
<evidence type="ECO:0000313" key="2">
    <source>
        <dbReference type="EMBL" id="CAA9414991.1"/>
    </source>
</evidence>